<keyword evidence="1" id="KW-0732">Signal</keyword>
<reference evidence="2 3" key="1">
    <citation type="journal article" date="2020" name="Sci. Rep.">
        <title>A novel cyanobacterial geosmin producer, revising GeoA distribution and dispersion patterns in Bacteria.</title>
        <authorList>
            <person name="Churro C."/>
            <person name="Semedo-Aguiar A.P."/>
            <person name="Silva A.D."/>
            <person name="Pereira-Leal J.B."/>
            <person name="Leite R.B."/>
        </authorList>
    </citation>
    <scope>NUCLEOTIDE SEQUENCE [LARGE SCALE GENOMIC DNA]</scope>
    <source>
        <strain evidence="2 3">IPMA8</strain>
    </source>
</reference>
<evidence type="ECO:0008006" key="4">
    <source>
        <dbReference type="Google" id="ProtNLM"/>
    </source>
</evidence>
<feature type="chain" id="PRO_5047151060" description="PEP-CTERM sorting domain-containing protein" evidence="1">
    <location>
        <begin position="28"/>
        <end position="294"/>
    </location>
</feature>
<dbReference type="InterPro" id="IPR049804">
    <property type="entry name" value="Choice_anch_L"/>
</dbReference>
<dbReference type="NCBIfam" id="TIGR02595">
    <property type="entry name" value="PEP_CTERM"/>
    <property type="match status" value="1"/>
</dbReference>
<dbReference type="EMBL" id="SRRZ01000063">
    <property type="protein sequence ID" value="NQE35748.1"/>
    <property type="molecule type" value="Genomic_DNA"/>
</dbReference>
<proteinExistence type="predicted"/>
<name>A0ABX2D0R9_9CYAN</name>
<dbReference type="RefSeq" id="WP_172189390.1">
    <property type="nucleotide sequence ID" value="NZ_CAWPPK010000278.1"/>
</dbReference>
<feature type="signal peptide" evidence="1">
    <location>
        <begin position="1"/>
        <end position="27"/>
    </location>
</feature>
<dbReference type="InterPro" id="IPR013424">
    <property type="entry name" value="Ice-binding_C"/>
</dbReference>
<gene>
    <name evidence="2" type="ORF">E5S67_03483</name>
</gene>
<dbReference type="NCBIfam" id="NF038133">
    <property type="entry name" value="choice_anch_L"/>
    <property type="match status" value="1"/>
</dbReference>
<evidence type="ECO:0000313" key="2">
    <source>
        <dbReference type="EMBL" id="NQE35748.1"/>
    </source>
</evidence>
<dbReference type="Proteomes" id="UP000702425">
    <property type="component" value="Unassembled WGS sequence"/>
</dbReference>
<organism evidence="2 3">
    <name type="scientific">Microcoleus asticus IPMA8</name>
    <dbReference type="NCBI Taxonomy" id="2563858"/>
    <lineage>
        <taxon>Bacteria</taxon>
        <taxon>Bacillati</taxon>
        <taxon>Cyanobacteriota</taxon>
        <taxon>Cyanophyceae</taxon>
        <taxon>Oscillatoriophycideae</taxon>
        <taxon>Oscillatoriales</taxon>
        <taxon>Microcoleaceae</taxon>
        <taxon>Microcoleus</taxon>
        <taxon>Microcoleus asticus</taxon>
    </lineage>
</organism>
<sequence>MIITHKISALTATLTTAMSLWTAPAMAFSVGATNNIETLKNNLLGANTVGLSNFSVSIMGNSAAFGTFTNDPFGLTSGVVLSTGKVADLPGQNRKDNVVVLTNGSDLNTDFGAKGEKGDFTELNLSFFANSTVEKLFFEYVFASEEFPEFGGSEFNDDFELLLNGTNLAKLSDGKTVTINNLVPDPNNRSKDHPDYIDNPSLTGIAANIVKLDGFTKVLGFEGLLKKNQTNVLSIRIKDVGDGNLDSAVFIKGGSVGTVQPEPVPEPMTVGGLMAGGAMLAVGKKLRARRAGSN</sequence>
<accession>A0ABX2D0R9</accession>
<evidence type="ECO:0000256" key="1">
    <source>
        <dbReference type="SAM" id="SignalP"/>
    </source>
</evidence>
<comment type="caution">
    <text evidence="2">The sequence shown here is derived from an EMBL/GenBank/DDBJ whole genome shotgun (WGS) entry which is preliminary data.</text>
</comment>
<protein>
    <recommendedName>
        <fullName evidence="4">PEP-CTERM sorting domain-containing protein</fullName>
    </recommendedName>
</protein>
<keyword evidence="3" id="KW-1185">Reference proteome</keyword>
<evidence type="ECO:0000313" key="3">
    <source>
        <dbReference type="Proteomes" id="UP000702425"/>
    </source>
</evidence>